<evidence type="ECO:0000313" key="12">
    <source>
        <dbReference type="Proteomes" id="UP000184476"/>
    </source>
</evidence>
<feature type="transmembrane region" description="Helical" evidence="8">
    <location>
        <begin position="12"/>
        <end position="33"/>
    </location>
</feature>
<evidence type="ECO:0000256" key="6">
    <source>
        <dbReference type="ARBA" id="ARBA00022989"/>
    </source>
</evidence>
<dbReference type="InterPro" id="IPR036640">
    <property type="entry name" value="ABC1_TM_sf"/>
</dbReference>
<feature type="transmembrane region" description="Helical" evidence="8">
    <location>
        <begin position="135"/>
        <end position="152"/>
    </location>
</feature>
<dbReference type="SUPFAM" id="SSF90123">
    <property type="entry name" value="ABC transporter transmembrane region"/>
    <property type="match status" value="1"/>
</dbReference>
<dbReference type="Gene3D" id="1.20.1560.10">
    <property type="entry name" value="ABC transporter type 1, transmembrane domain"/>
    <property type="match status" value="1"/>
</dbReference>
<evidence type="ECO:0000259" key="9">
    <source>
        <dbReference type="PROSITE" id="PS50893"/>
    </source>
</evidence>
<dbReference type="InterPro" id="IPR003439">
    <property type="entry name" value="ABC_transporter-like_ATP-bd"/>
</dbReference>
<dbReference type="SMART" id="SM00382">
    <property type="entry name" value="AAA"/>
    <property type="match status" value="1"/>
</dbReference>
<feature type="transmembrane region" description="Helical" evidence="8">
    <location>
        <begin position="53"/>
        <end position="77"/>
    </location>
</feature>
<organism evidence="11 12">
    <name type="scientific">Seinonella peptonophila</name>
    <dbReference type="NCBI Taxonomy" id="112248"/>
    <lineage>
        <taxon>Bacteria</taxon>
        <taxon>Bacillati</taxon>
        <taxon>Bacillota</taxon>
        <taxon>Bacilli</taxon>
        <taxon>Bacillales</taxon>
        <taxon>Thermoactinomycetaceae</taxon>
        <taxon>Seinonella</taxon>
    </lineage>
</organism>
<evidence type="ECO:0000256" key="1">
    <source>
        <dbReference type="ARBA" id="ARBA00004651"/>
    </source>
</evidence>
<dbReference type="PANTHER" id="PTHR43394">
    <property type="entry name" value="ATP-DEPENDENT PERMEASE MDL1, MITOCHONDRIAL"/>
    <property type="match status" value="1"/>
</dbReference>
<dbReference type="Gene3D" id="3.40.50.300">
    <property type="entry name" value="P-loop containing nucleotide triphosphate hydrolases"/>
    <property type="match status" value="1"/>
</dbReference>
<dbReference type="PANTHER" id="PTHR43394:SF1">
    <property type="entry name" value="ATP-BINDING CASSETTE SUB-FAMILY B MEMBER 10, MITOCHONDRIAL"/>
    <property type="match status" value="1"/>
</dbReference>
<keyword evidence="5 11" id="KW-0067">ATP-binding</keyword>
<comment type="similarity">
    <text evidence="2">Belongs to the ABC transporter superfamily.</text>
</comment>
<dbReference type="FunFam" id="3.40.50.300:FF:000218">
    <property type="entry name" value="Multidrug ABC transporter ATP-binding protein"/>
    <property type="match status" value="1"/>
</dbReference>
<feature type="transmembrane region" description="Helical" evidence="8">
    <location>
        <begin position="268"/>
        <end position="284"/>
    </location>
</feature>
<dbReference type="STRING" id="112248.SAMN05444392_11249"/>
<evidence type="ECO:0000259" key="10">
    <source>
        <dbReference type="PROSITE" id="PS50929"/>
    </source>
</evidence>
<dbReference type="GO" id="GO:0005886">
    <property type="term" value="C:plasma membrane"/>
    <property type="evidence" value="ECO:0007669"/>
    <property type="project" value="UniProtKB-SubCell"/>
</dbReference>
<sequence length="572" mass="65376">MIRRFFSYYKPYQGLFWLSFICSIIVGVLELSFPLIVNQFIDHLLPQGNWKLIFWACLGLLVVYLINSFLQYVFVYWGHKLGINIETDMRQKLFDHVQKLSFRYFDNQKTGQLISRLTNDLFEIGELAHHGPEDIFIAIMTLLGTFIIMLYIHVKLALLTFLIMPILLALGIYFNQRMTRTSRKLYEQMGSFHNQIESTIGGIRVVKAFGNEEHETKEFHTINRRFRKIKLQSYQIIGYNLSVSYLLMRLSILFILVSGTWFVIQKDISYGGFVGFVLLTNVLFRPIEKINAVIESYPKGIAGFKRYTELLDTEPDIADKPDAIPVEHLQGNIRYEHVSFSYSDSAPVLHDFNLTIQPGETIAFVGPSGTGKTTICSLLPRFYEVTQGRITIDRIDIRDMKQTSLRQQIGIVQQDVYLFAGTIRENISYGRLHASDEEIWTAAKHAQLTDLIHSLPDGIDTIVGERGVKLSGGQKQRIAIARVFLKNPPILILDEATSALDTATEVAIQEALNKLAQGRTTLVIAHRLATIQKADRIIVVDHNGIIEQGAHEELLAKKGMYHQLYHAQFQMN</sequence>
<dbReference type="PROSITE" id="PS50893">
    <property type="entry name" value="ABC_TRANSPORTER_2"/>
    <property type="match status" value="1"/>
</dbReference>
<proteinExistence type="inferred from homology"/>
<feature type="transmembrane region" description="Helical" evidence="8">
    <location>
        <begin position="237"/>
        <end position="262"/>
    </location>
</feature>
<evidence type="ECO:0000313" key="11">
    <source>
        <dbReference type="EMBL" id="SHF25969.1"/>
    </source>
</evidence>
<keyword evidence="7 8" id="KW-0472">Membrane</keyword>
<feature type="domain" description="ABC transporter" evidence="9">
    <location>
        <begin position="333"/>
        <end position="567"/>
    </location>
</feature>
<dbReference type="Pfam" id="PF00005">
    <property type="entry name" value="ABC_tran"/>
    <property type="match status" value="1"/>
</dbReference>
<dbReference type="AlphaFoldDB" id="A0A1M5A6L5"/>
<dbReference type="GO" id="GO:0016887">
    <property type="term" value="F:ATP hydrolysis activity"/>
    <property type="evidence" value="ECO:0007669"/>
    <property type="project" value="InterPro"/>
</dbReference>
<feature type="domain" description="ABC transmembrane type-1" evidence="10">
    <location>
        <begin position="17"/>
        <end position="299"/>
    </location>
</feature>
<reference evidence="11 12" key="1">
    <citation type="submission" date="2016-11" db="EMBL/GenBank/DDBJ databases">
        <authorList>
            <person name="Jaros S."/>
            <person name="Januszkiewicz K."/>
            <person name="Wedrychowicz H."/>
        </authorList>
    </citation>
    <scope>NUCLEOTIDE SEQUENCE [LARGE SCALE GENOMIC DNA]</scope>
    <source>
        <strain evidence="11 12">DSM 44666</strain>
    </source>
</reference>
<dbReference type="RefSeq" id="WP_073156680.1">
    <property type="nucleotide sequence ID" value="NZ_FQVL01000012.1"/>
</dbReference>
<evidence type="ECO:0000256" key="2">
    <source>
        <dbReference type="ARBA" id="ARBA00005417"/>
    </source>
</evidence>
<evidence type="ECO:0000256" key="8">
    <source>
        <dbReference type="SAM" id="Phobius"/>
    </source>
</evidence>
<dbReference type="FunFam" id="1.20.1560.10:FF:000053">
    <property type="entry name" value="Multidrug ABC transporter ATP-binding protein"/>
    <property type="match status" value="1"/>
</dbReference>
<keyword evidence="12" id="KW-1185">Reference proteome</keyword>
<dbReference type="SUPFAM" id="SSF52540">
    <property type="entry name" value="P-loop containing nucleoside triphosphate hydrolases"/>
    <property type="match status" value="1"/>
</dbReference>
<name>A0A1M5A6L5_9BACL</name>
<dbReference type="Pfam" id="PF00664">
    <property type="entry name" value="ABC_membrane"/>
    <property type="match status" value="1"/>
</dbReference>
<keyword evidence="6 8" id="KW-1133">Transmembrane helix</keyword>
<evidence type="ECO:0000256" key="4">
    <source>
        <dbReference type="ARBA" id="ARBA00022741"/>
    </source>
</evidence>
<keyword evidence="3 8" id="KW-0812">Transmembrane</keyword>
<keyword evidence="4" id="KW-0547">Nucleotide-binding</keyword>
<evidence type="ECO:0000256" key="5">
    <source>
        <dbReference type="ARBA" id="ARBA00022840"/>
    </source>
</evidence>
<dbReference type="GO" id="GO:0015421">
    <property type="term" value="F:ABC-type oligopeptide transporter activity"/>
    <property type="evidence" value="ECO:0007669"/>
    <property type="project" value="TreeGrafter"/>
</dbReference>
<dbReference type="InterPro" id="IPR027417">
    <property type="entry name" value="P-loop_NTPase"/>
</dbReference>
<dbReference type="EMBL" id="FQVL01000012">
    <property type="protein sequence ID" value="SHF25969.1"/>
    <property type="molecule type" value="Genomic_DNA"/>
</dbReference>
<dbReference type="OrthoDB" id="9770415at2"/>
<comment type="subcellular location">
    <subcellularLocation>
        <location evidence="1">Cell membrane</location>
        <topology evidence="1">Multi-pass membrane protein</topology>
    </subcellularLocation>
</comment>
<protein>
    <submittedName>
        <fullName evidence="11">ATP-binding cassette, subfamily B</fullName>
    </submittedName>
</protein>
<dbReference type="InterPro" id="IPR039421">
    <property type="entry name" value="Type_1_exporter"/>
</dbReference>
<evidence type="ECO:0000256" key="7">
    <source>
        <dbReference type="ARBA" id="ARBA00023136"/>
    </source>
</evidence>
<dbReference type="PROSITE" id="PS00211">
    <property type="entry name" value="ABC_TRANSPORTER_1"/>
    <property type="match status" value="1"/>
</dbReference>
<dbReference type="CDD" id="cd18549">
    <property type="entry name" value="ABC_6TM_YwjA_like"/>
    <property type="match status" value="1"/>
</dbReference>
<accession>A0A1M5A6L5</accession>
<dbReference type="InterPro" id="IPR017871">
    <property type="entry name" value="ABC_transporter-like_CS"/>
</dbReference>
<evidence type="ECO:0000256" key="3">
    <source>
        <dbReference type="ARBA" id="ARBA00022692"/>
    </source>
</evidence>
<dbReference type="InterPro" id="IPR003593">
    <property type="entry name" value="AAA+_ATPase"/>
</dbReference>
<dbReference type="PROSITE" id="PS50929">
    <property type="entry name" value="ABC_TM1F"/>
    <property type="match status" value="1"/>
</dbReference>
<dbReference type="GO" id="GO:0005524">
    <property type="term" value="F:ATP binding"/>
    <property type="evidence" value="ECO:0007669"/>
    <property type="project" value="UniProtKB-KW"/>
</dbReference>
<dbReference type="InterPro" id="IPR011527">
    <property type="entry name" value="ABC1_TM_dom"/>
</dbReference>
<dbReference type="Proteomes" id="UP000184476">
    <property type="component" value="Unassembled WGS sequence"/>
</dbReference>
<gene>
    <name evidence="11" type="ORF">SAMN05444392_11249</name>
</gene>
<feature type="transmembrane region" description="Helical" evidence="8">
    <location>
        <begin position="158"/>
        <end position="175"/>
    </location>
</feature>